<sequence length="78" mass="8385">MGYGESDARKERHSGNPNSSVNADAAQKKQGAGGKYTWGKPTDPPADAALDKGDPNYDSEEEQQQQQSTKQQETASSK</sequence>
<feature type="compositionally biased region" description="Low complexity" evidence="1">
    <location>
        <begin position="64"/>
        <end position="78"/>
    </location>
</feature>
<comment type="caution">
    <text evidence="2">The sequence shown here is derived from an EMBL/GenBank/DDBJ whole genome shotgun (WGS) entry which is preliminary data.</text>
</comment>
<dbReference type="Proteomes" id="UP000553632">
    <property type="component" value="Unassembled WGS sequence"/>
</dbReference>
<feature type="region of interest" description="Disordered" evidence="1">
    <location>
        <begin position="1"/>
        <end position="78"/>
    </location>
</feature>
<organism evidence="2 3">
    <name type="scientific">Perkinsus olseni</name>
    <name type="common">Perkinsus atlanticus</name>
    <dbReference type="NCBI Taxonomy" id="32597"/>
    <lineage>
        <taxon>Eukaryota</taxon>
        <taxon>Sar</taxon>
        <taxon>Alveolata</taxon>
        <taxon>Perkinsozoa</taxon>
        <taxon>Perkinsea</taxon>
        <taxon>Perkinsida</taxon>
        <taxon>Perkinsidae</taxon>
        <taxon>Perkinsus</taxon>
    </lineage>
</organism>
<evidence type="ECO:0008006" key="4">
    <source>
        <dbReference type="Google" id="ProtNLM"/>
    </source>
</evidence>
<name>A0A7J6PUG1_PEROL</name>
<dbReference type="EMBL" id="JABANO010037793">
    <property type="protein sequence ID" value="KAF4699587.1"/>
    <property type="molecule type" value="Genomic_DNA"/>
</dbReference>
<evidence type="ECO:0000313" key="3">
    <source>
        <dbReference type="Proteomes" id="UP000553632"/>
    </source>
</evidence>
<proteinExistence type="predicted"/>
<evidence type="ECO:0000256" key="1">
    <source>
        <dbReference type="SAM" id="MobiDB-lite"/>
    </source>
</evidence>
<feature type="compositionally biased region" description="Basic and acidic residues" evidence="1">
    <location>
        <begin position="1"/>
        <end position="14"/>
    </location>
</feature>
<keyword evidence="3" id="KW-1185">Reference proteome</keyword>
<dbReference type="AlphaFoldDB" id="A0A7J6PUG1"/>
<accession>A0A7J6PUG1</accession>
<protein>
    <recommendedName>
        <fullName evidence="4">Hyaluronan/mRNA-binding protein domain-containing protein</fullName>
    </recommendedName>
</protein>
<gene>
    <name evidence="2" type="ORF">FOZ63_009786</name>
</gene>
<evidence type="ECO:0000313" key="2">
    <source>
        <dbReference type="EMBL" id="KAF4699587.1"/>
    </source>
</evidence>
<dbReference type="OMA" id="MHQDRAR"/>
<reference evidence="2 3" key="1">
    <citation type="submission" date="2020-04" db="EMBL/GenBank/DDBJ databases">
        <title>Perkinsus olseni comparative genomics.</title>
        <authorList>
            <person name="Bogema D.R."/>
        </authorList>
    </citation>
    <scope>NUCLEOTIDE SEQUENCE [LARGE SCALE GENOMIC DNA]</scope>
    <source>
        <strain evidence="2 3">ATCC PRA-207</strain>
    </source>
</reference>